<accession>A0A7C8ZU42</accession>
<dbReference type="EMBL" id="GISG01170284">
    <property type="protein sequence ID" value="MBA4651495.1"/>
    <property type="molecule type" value="Transcribed_RNA"/>
</dbReference>
<evidence type="ECO:0000313" key="1">
    <source>
        <dbReference type="EMBL" id="MBA4651494.1"/>
    </source>
</evidence>
<name>A0A7C8ZU42_OPUST</name>
<protein>
    <submittedName>
        <fullName evidence="1">Uncharacterized protein</fullName>
    </submittedName>
</protein>
<dbReference type="AlphaFoldDB" id="A0A7C8ZU42"/>
<organism evidence="1">
    <name type="scientific">Opuntia streptacantha</name>
    <name type="common">Prickly pear cactus</name>
    <name type="synonym">Opuntia cardona</name>
    <dbReference type="NCBI Taxonomy" id="393608"/>
    <lineage>
        <taxon>Eukaryota</taxon>
        <taxon>Viridiplantae</taxon>
        <taxon>Streptophyta</taxon>
        <taxon>Embryophyta</taxon>
        <taxon>Tracheophyta</taxon>
        <taxon>Spermatophyta</taxon>
        <taxon>Magnoliopsida</taxon>
        <taxon>eudicotyledons</taxon>
        <taxon>Gunneridae</taxon>
        <taxon>Pentapetalae</taxon>
        <taxon>Caryophyllales</taxon>
        <taxon>Cactineae</taxon>
        <taxon>Cactaceae</taxon>
        <taxon>Opuntioideae</taxon>
        <taxon>Opuntia</taxon>
    </lineage>
</organism>
<dbReference type="EMBL" id="GISG01170283">
    <property type="protein sequence ID" value="MBA4651494.1"/>
    <property type="molecule type" value="Transcribed_RNA"/>
</dbReference>
<sequence length="104" mass="11358">MTHGRRRGTMFMAASIPSFTALTTDASAAQSIQSTPARVYTRERFLMSTTSSKLAPQMSLTQLPLWRDCRGGVAIEGIPVDCTRFLTLPHLLLLLILCTGFALA</sequence>
<proteinExistence type="predicted"/>
<reference evidence="1" key="2">
    <citation type="submission" date="2020-07" db="EMBL/GenBank/DDBJ databases">
        <authorList>
            <person name="Vera ALvarez R."/>
            <person name="Arias-Moreno D.M."/>
            <person name="Jimenez-Jacinto V."/>
            <person name="Jimenez-Bremont J.F."/>
            <person name="Swaminathan K."/>
            <person name="Moose S.P."/>
            <person name="Guerrero-Gonzalez M.L."/>
            <person name="Marino-Ramirez L."/>
            <person name="Landsman D."/>
            <person name="Rodriguez-Kessler M."/>
            <person name="Delgado-Sanchez P."/>
        </authorList>
    </citation>
    <scope>NUCLEOTIDE SEQUENCE</scope>
    <source>
        <tissue evidence="1">Cladode</tissue>
    </source>
</reference>
<reference evidence="1" key="1">
    <citation type="journal article" date="2013" name="J. Plant Res.">
        <title>Effect of fungi and light on seed germination of three Opuntia species from semiarid lands of central Mexico.</title>
        <authorList>
            <person name="Delgado-Sanchez P."/>
            <person name="Jimenez-Bremont J.F."/>
            <person name="Guerrero-Gonzalez Mde L."/>
            <person name="Flores J."/>
        </authorList>
    </citation>
    <scope>NUCLEOTIDE SEQUENCE</scope>
    <source>
        <tissue evidence="1">Cladode</tissue>
    </source>
</reference>